<gene>
    <name evidence="2" type="ORF">P7H09_20485</name>
</gene>
<evidence type="ECO:0000313" key="2">
    <source>
        <dbReference type="EMBL" id="MDT2253550.1"/>
    </source>
</evidence>
<reference evidence="2" key="2">
    <citation type="submission" date="2023-03" db="EMBL/GenBank/DDBJ databases">
        <authorList>
            <person name="Obshta O."/>
            <person name="Zabrodski M.W."/>
            <person name="Soomro T."/>
            <person name="Wilson G."/>
            <person name="Masood F."/>
            <person name="Thebeau J."/>
            <person name="Bezerra Da Silva M.C."/>
            <person name="Raza F."/>
            <person name="Biganski S."/>
            <person name="Jose M."/>
            <person name="Camilli M."/>
            <person name="Kozii I.V."/>
            <person name="Kozii R.V."/>
            <person name="Simko E."/>
            <person name="Wood S.C."/>
        </authorList>
    </citation>
    <scope>NUCLEOTIDE SEQUENCE</scope>
    <source>
        <strain evidence="2">PL001</strain>
    </source>
</reference>
<dbReference type="CDD" id="cd04301">
    <property type="entry name" value="NAT_SF"/>
    <property type="match status" value="1"/>
</dbReference>
<dbReference type="Gene3D" id="3.40.630.30">
    <property type="match status" value="1"/>
</dbReference>
<comment type="caution">
    <text evidence="2">The sequence shown here is derived from an EMBL/GenBank/DDBJ whole genome shotgun (WGS) entry which is preliminary data.</text>
</comment>
<dbReference type="RefSeq" id="WP_023485129.1">
    <property type="nucleotide sequence ID" value="NZ_JAMDNE010000067.1"/>
</dbReference>
<name>A0AAP5JX22_9BACL</name>
<dbReference type="Proteomes" id="UP001259239">
    <property type="component" value="Unassembled WGS sequence"/>
</dbReference>
<proteinExistence type="predicted"/>
<reference evidence="2" key="1">
    <citation type="journal article" date="2023" name="J. Vet. Diagn. Invest.">
        <title>Oxytetracycline-resistant Paenibacillus larvae identified in commercial beekeeping operations in Saskatchewan using pooled honey sampling.</title>
        <authorList>
            <person name="Obshta O."/>
            <person name="Zabrodski M.W."/>
            <person name="Soomro T."/>
            <person name="Wilson G."/>
            <person name="Masood F."/>
            <person name="Thebeau J."/>
            <person name="Silva M.C.B."/>
            <person name="Biganski S."/>
            <person name="Kozii I.V."/>
            <person name="Koziy R.V."/>
            <person name="Raza M.F."/>
            <person name="Jose M.S."/>
            <person name="Simko E."/>
            <person name="Wood S.C."/>
        </authorList>
    </citation>
    <scope>NUCLEOTIDE SEQUENCE</scope>
    <source>
        <strain evidence="2">PL001</strain>
    </source>
</reference>
<organism evidence="2 3">
    <name type="scientific">Paenibacillus larvae</name>
    <dbReference type="NCBI Taxonomy" id="1464"/>
    <lineage>
        <taxon>Bacteria</taxon>
        <taxon>Bacillati</taxon>
        <taxon>Bacillota</taxon>
        <taxon>Bacilli</taxon>
        <taxon>Bacillales</taxon>
        <taxon>Paenibacillaceae</taxon>
        <taxon>Paenibacillus</taxon>
    </lineage>
</organism>
<evidence type="ECO:0000259" key="1">
    <source>
        <dbReference type="PROSITE" id="PS51186"/>
    </source>
</evidence>
<accession>A0AAP5JX22</accession>
<protein>
    <submittedName>
        <fullName evidence="2">GNAT family N-acetyltransferase</fullName>
    </submittedName>
</protein>
<dbReference type="InterPro" id="IPR000182">
    <property type="entry name" value="GNAT_dom"/>
</dbReference>
<dbReference type="PROSITE" id="PS51186">
    <property type="entry name" value="GNAT"/>
    <property type="match status" value="1"/>
</dbReference>
<dbReference type="InterPro" id="IPR016181">
    <property type="entry name" value="Acyl_CoA_acyltransferase"/>
</dbReference>
<dbReference type="EMBL" id="JARQGV010000004">
    <property type="protein sequence ID" value="MDT2253550.1"/>
    <property type="molecule type" value="Genomic_DNA"/>
</dbReference>
<dbReference type="AlphaFoldDB" id="A0AAP5JX22"/>
<dbReference type="Pfam" id="PF00583">
    <property type="entry name" value="Acetyltransf_1"/>
    <property type="match status" value="1"/>
</dbReference>
<sequence>MKGRYNVLERIQSDRLNQPDILELLSYSVFPSSGAMGKAVALYKDQAEFELYGYKEGEVYIGIIGFQMDHAGNLAIHHLAVDPEYRQMGYGRGQILEILALKKPVTLTAETDEDAVEFYRNIGFSISSLGELYPGTERFRCVYEAEPEIE</sequence>
<evidence type="ECO:0000313" key="3">
    <source>
        <dbReference type="Proteomes" id="UP001259239"/>
    </source>
</evidence>
<feature type="domain" description="N-acetyltransferase" evidence="1">
    <location>
        <begin position="9"/>
        <end position="150"/>
    </location>
</feature>
<dbReference type="SUPFAM" id="SSF55729">
    <property type="entry name" value="Acyl-CoA N-acyltransferases (Nat)"/>
    <property type="match status" value="1"/>
</dbReference>
<dbReference type="GO" id="GO:0016747">
    <property type="term" value="F:acyltransferase activity, transferring groups other than amino-acyl groups"/>
    <property type="evidence" value="ECO:0007669"/>
    <property type="project" value="InterPro"/>
</dbReference>